<name>A0A6C0BK37_9ZZZZ</name>
<organism evidence="1">
    <name type="scientific">viral metagenome</name>
    <dbReference type="NCBI Taxonomy" id="1070528"/>
    <lineage>
        <taxon>unclassified sequences</taxon>
        <taxon>metagenomes</taxon>
        <taxon>organismal metagenomes</taxon>
    </lineage>
</organism>
<accession>A0A6C0BK37</accession>
<dbReference type="AlphaFoldDB" id="A0A6C0BK37"/>
<evidence type="ECO:0000313" key="1">
    <source>
        <dbReference type="EMBL" id="QHS92054.1"/>
    </source>
</evidence>
<sequence>MTSVLRAMRIVSLDNEFYIPIADATGLVYALNTTTNQLSTASWANTGSRYLSSLNGAGKGLLRDQGKSYFSGGRTFRKVQLVVPQSTGTVSTNGVNGQTGTAPNQDFLTGYIEVGFSETAGTLPAPFAKWGR</sequence>
<reference evidence="1" key="1">
    <citation type="journal article" date="2020" name="Nature">
        <title>Giant virus diversity and host interactions through global metagenomics.</title>
        <authorList>
            <person name="Schulz F."/>
            <person name="Roux S."/>
            <person name="Paez-Espino D."/>
            <person name="Jungbluth S."/>
            <person name="Walsh D.A."/>
            <person name="Denef V.J."/>
            <person name="McMahon K.D."/>
            <person name="Konstantinidis K.T."/>
            <person name="Eloe-Fadrosh E.A."/>
            <person name="Kyrpides N.C."/>
            <person name="Woyke T."/>
        </authorList>
    </citation>
    <scope>NUCLEOTIDE SEQUENCE</scope>
    <source>
        <strain evidence="1">GVMAG-M-3300013285-6</strain>
    </source>
</reference>
<proteinExistence type="predicted"/>
<protein>
    <submittedName>
        <fullName evidence="1">Uncharacterized protein</fullName>
    </submittedName>
</protein>
<dbReference type="EMBL" id="MN739167">
    <property type="protein sequence ID" value="QHS92054.1"/>
    <property type="molecule type" value="Genomic_DNA"/>
</dbReference>